<feature type="chain" id="PRO_5005246829" description="Surface-adhesin protein E-like domain-containing protein" evidence="1">
    <location>
        <begin position="25"/>
        <end position="142"/>
    </location>
</feature>
<feature type="domain" description="Surface-adhesin protein E-like" evidence="2">
    <location>
        <begin position="32"/>
        <end position="142"/>
    </location>
</feature>
<reference evidence="3 4" key="1">
    <citation type="submission" date="2014-11" db="EMBL/GenBank/DDBJ databases">
        <title>Genome of a novel goose pathogen.</title>
        <authorList>
            <person name="Hansen C.M."/>
            <person name="Hueffer K."/>
            <person name="Choi S.C."/>
        </authorList>
    </citation>
    <scope>NUCLEOTIDE SEQUENCE [LARGE SCALE GENOMIC DNA]</scope>
    <source>
        <strain evidence="3 4">KH1503</strain>
    </source>
</reference>
<dbReference type="STRING" id="1470200.PL75_05965"/>
<dbReference type="PROSITE" id="PS51257">
    <property type="entry name" value="PROKAR_LIPOPROTEIN"/>
    <property type="match status" value="1"/>
</dbReference>
<dbReference type="RefSeq" id="WP_047761012.1">
    <property type="nucleotide sequence ID" value="NZ_CP091510.1"/>
</dbReference>
<organism evidence="3 4">
    <name type="scientific">Neisseria arctica</name>
    <dbReference type="NCBI Taxonomy" id="1470200"/>
    <lineage>
        <taxon>Bacteria</taxon>
        <taxon>Pseudomonadati</taxon>
        <taxon>Pseudomonadota</taxon>
        <taxon>Betaproteobacteria</taxon>
        <taxon>Neisseriales</taxon>
        <taxon>Neisseriaceae</taxon>
        <taxon>Neisseria</taxon>
    </lineage>
</organism>
<keyword evidence="1" id="KW-0732">Signal</keyword>
<evidence type="ECO:0000313" key="4">
    <source>
        <dbReference type="Proteomes" id="UP000036027"/>
    </source>
</evidence>
<gene>
    <name evidence="3" type="ORF">PL75_05965</name>
</gene>
<dbReference type="Pfam" id="PF16747">
    <property type="entry name" value="Adhesin_E"/>
    <property type="match status" value="1"/>
</dbReference>
<evidence type="ECO:0000256" key="1">
    <source>
        <dbReference type="SAM" id="SignalP"/>
    </source>
</evidence>
<sequence>MNIRILSPAVAPLLAVLLASCASTGPNVSGSWKEIGVTSNGNIQASIDTASVRRSGNLATFRDKKTVLKPSEERYVNTPRYKTAVGEWEINCRNKTYRLTALQLLDERGQVLMNQRYTATDLRPMSVMDGSITEKQYETVCR</sequence>
<comment type="caution">
    <text evidence="3">The sequence shown here is derived from an EMBL/GenBank/DDBJ whole genome shotgun (WGS) entry which is preliminary data.</text>
</comment>
<dbReference type="OrthoDB" id="8602093at2"/>
<proteinExistence type="predicted"/>
<evidence type="ECO:0000313" key="3">
    <source>
        <dbReference type="EMBL" id="KLT72842.1"/>
    </source>
</evidence>
<dbReference type="EMBL" id="JTDO01000008">
    <property type="protein sequence ID" value="KLT72842.1"/>
    <property type="molecule type" value="Genomic_DNA"/>
</dbReference>
<protein>
    <recommendedName>
        <fullName evidence="2">Surface-adhesin protein E-like domain-containing protein</fullName>
    </recommendedName>
</protein>
<keyword evidence="4" id="KW-1185">Reference proteome</keyword>
<name>A0A0J0YRW5_9NEIS</name>
<dbReference type="InterPro" id="IPR031939">
    <property type="entry name" value="Adhesin_E-like"/>
</dbReference>
<dbReference type="Proteomes" id="UP000036027">
    <property type="component" value="Unassembled WGS sequence"/>
</dbReference>
<feature type="signal peptide" evidence="1">
    <location>
        <begin position="1"/>
        <end position="24"/>
    </location>
</feature>
<accession>A0A0J0YRW5</accession>
<evidence type="ECO:0000259" key="2">
    <source>
        <dbReference type="Pfam" id="PF16747"/>
    </source>
</evidence>
<dbReference type="PATRIC" id="fig|1470200.3.peg.2398"/>
<dbReference type="AlphaFoldDB" id="A0A0J0YRW5"/>